<protein>
    <submittedName>
        <fullName evidence="1">Uncharacterized protein</fullName>
    </submittedName>
</protein>
<sequence length="84" mass="9728">NFERQRCLPQTRKEILGAVEQWKFPSVEVRDIRTVRALVLGTRVQSPDGSHNRTKFGLDLRGAKYKVVVFGTDDWTRTGFDYLT</sequence>
<evidence type="ECO:0000313" key="1">
    <source>
        <dbReference type="EMBL" id="KAK7463997.1"/>
    </source>
</evidence>
<dbReference type="AlphaFoldDB" id="A0ABD0J7C6"/>
<dbReference type="Proteomes" id="UP001519460">
    <property type="component" value="Unassembled WGS sequence"/>
</dbReference>
<name>A0ABD0J7C6_9CAEN</name>
<feature type="non-terminal residue" evidence="1">
    <location>
        <position position="1"/>
    </location>
</feature>
<comment type="caution">
    <text evidence="1">The sequence shown here is derived from an EMBL/GenBank/DDBJ whole genome shotgun (WGS) entry which is preliminary data.</text>
</comment>
<accession>A0ABD0J7C6</accession>
<dbReference type="EMBL" id="JACVVK020000593">
    <property type="protein sequence ID" value="KAK7463997.1"/>
    <property type="molecule type" value="Genomic_DNA"/>
</dbReference>
<keyword evidence="2" id="KW-1185">Reference proteome</keyword>
<gene>
    <name evidence="1" type="ORF">BaRGS_00037995</name>
</gene>
<reference evidence="1 2" key="1">
    <citation type="journal article" date="2023" name="Sci. Data">
        <title>Genome assembly of the Korean intertidal mud-creeper Batillaria attramentaria.</title>
        <authorList>
            <person name="Patra A.K."/>
            <person name="Ho P.T."/>
            <person name="Jun S."/>
            <person name="Lee S.J."/>
            <person name="Kim Y."/>
            <person name="Won Y.J."/>
        </authorList>
    </citation>
    <scope>NUCLEOTIDE SEQUENCE [LARGE SCALE GENOMIC DNA]</scope>
    <source>
        <strain evidence="1">Wonlab-2016</strain>
    </source>
</reference>
<organism evidence="1 2">
    <name type="scientific">Batillaria attramentaria</name>
    <dbReference type="NCBI Taxonomy" id="370345"/>
    <lineage>
        <taxon>Eukaryota</taxon>
        <taxon>Metazoa</taxon>
        <taxon>Spiralia</taxon>
        <taxon>Lophotrochozoa</taxon>
        <taxon>Mollusca</taxon>
        <taxon>Gastropoda</taxon>
        <taxon>Caenogastropoda</taxon>
        <taxon>Sorbeoconcha</taxon>
        <taxon>Cerithioidea</taxon>
        <taxon>Batillariidae</taxon>
        <taxon>Batillaria</taxon>
    </lineage>
</organism>
<evidence type="ECO:0000313" key="2">
    <source>
        <dbReference type="Proteomes" id="UP001519460"/>
    </source>
</evidence>
<proteinExistence type="predicted"/>